<dbReference type="Proteomes" id="UP000800093">
    <property type="component" value="Unassembled WGS sequence"/>
</dbReference>
<reference evidence="8" key="1">
    <citation type="journal article" date="2020" name="Stud. Mycol.">
        <title>101 Dothideomycetes genomes: A test case for predicting lifestyles and emergence of pathogens.</title>
        <authorList>
            <person name="Haridas S."/>
            <person name="Albert R."/>
            <person name="Binder M."/>
            <person name="Bloem J."/>
            <person name="LaButti K."/>
            <person name="Salamov A."/>
            <person name="Andreopoulos B."/>
            <person name="Baker S."/>
            <person name="Barry K."/>
            <person name="Bills G."/>
            <person name="Bluhm B."/>
            <person name="Cannon C."/>
            <person name="Castanera R."/>
            <person name="Culley D."/>
            <person name="Daum C."/>
            <person name="Ezra D."/>
            <person name="Gonzalez J."/>
            <person name="Henrissat B."/>
            <person name="Kuo A."/>
            <person name="Liang C."/>
            <person name="Lipzen A."/>
            <person name="Lutzoni F."/>
            <person name="Magnuson J."/>
            <person name="Mondo S."/>
            <person name="Nolan M."/>
            <person name="Ohm R."/>
            <person name="Pangilinan J."/>
            <person name="Park H.-J."/>
            <person name="Ramirez L."/>
            <person name="Alfaro M."/>
            <person name="Sun H."/>
            <person name="Tritt A."/>
            <person name="Yoshinaga Y."/>
            <person name="Zwiers L.-H."/>
            <person name="Turgeon B."/>
            <person name="Goodwin S."/>
            <person name="Spatafora J."/>
            <person name="Crous P."/>
            <person name="Grigoriev I."/>
        </authorList>
    </citation>
    <scope>NUCLEOTIDE SEQUENCE [LARGE SCALE GENOMIC DNA]</scope>
    <source>
        <strain evidence="8">CBS 304.66</strain>
    </source>
</reference>
<keyword evidence="8" id="KW-1185">Reference proteome</keyword>
<evidence type="ECO:0000256" key="3">
    <source>
        <dbReference type="ARBA" id="ARBA00022989"/>
    </source>
</evidence>
<keyword evidence="3 5" id="KW-1133">Transmembrane helix</keyword>
<dbReference type="PANTHER" id="PTHR37451:SF1">
    <property type="entry name" value="MARVEL DOMAIN-CONTAINING PROTEIN"/>
    <property type="match status" value="1"/>
</dbReference>
<evidence type="ECO:0000256" key="2">
    <source>
        <dbReference type="ARBA" id="ARBA00022692"/>
    </source>
</evidence>
<keyword evidence="2 5" id="KW-0812">Transmembrane</keyword>
<feature type="domain" description="MARVEL" evidence="6">
    <location>
        <begin position="6"/>
        <end position="138"/>
    </location>
</feature>
<dbReference type="OrthoDB" id="2117453at2759"/>
<comment type="subcellular location">
    <subcellularLocation>
        <location evidence="1">Membrane</location>
        <topology evidence="1">Multi-pass membrane protein</topology>
    </subcellularLocation>
</comment>
<dbReference type="AlphaFoldDB" id="A0A9P4N0M1"/>
<evidence type="ECO:0000259" key="6">
    <source>
        <dbReference type="Pfam" id="PF01284"/>
    </source>
</evidence>
<dbReference type="PANTHER" id="PTHR37451">
    <property type="entry name" value="MARVEL DOMAIN"/>
    <property type="match status" value="1"/>
</dbReference>
<dbReference type="InterPro" id="IPR008253">
    <property type="entry name" value="Marvel"/>
</dbReference>
<accession>A0A9P4N0M1</accession>
<proteinExistence type="predicted"/>
<dbReference type="Pfam" id="PF01284">
    <property type="entry name" value="MARVEL"/>
    <property type="match status" value="1"/>
</dbReference>
<dbReference type="EMBL" id="ML986840">
    <property type="protein sequence ID" value="KAF2257819.1"/>
    <property type="molecule type" value="Genomic_DNA"/>
</dbReference>
<comment type="caution">
    <text evidence="7">The sequence shown here is derived from an EMBL/GenBank/DDBJ whole genome shotgun (WGS) entry which is preliminary data.</text>
</comment>
<organism evidence="7 8">
    <name type="scientific">Lojkania enalia</name>
    <dbReference type="NCBI Taxonomy" id="147567"/>
    <lineage>
        <taxon>Eukaryota</taxon>
        <taxon>Fungi</taxon>
        <taxon>Dikarya</taxon>
        <taxon>Ascomycota</taxon>
        <taxon>Pezizomycotina</taxon>
        <taxon>Dothideomycetes</taxon>
        <taxon>Pleosporomycetidae</taxon>
        <taxon>Pleosporales</taxon>
        <taxon>Pleosporales incertae sedis</taxon>
        <taxon>Lojkania</taxon>
    </lineage>
</organism>
<evidence type="ECO:0000256" key="5">
    <source>
        <dbReference type="SAM" id="Phobius"/>
    </source>
</evidence>
<feature type="transmembrane region" description="Helical" evidence="5">
    <location>
        <begin position="119"/>
        <end position="142"/>
    </location>
</feature>
<evidence type="ECO:0000313" key="7">
    <source>
        <dbReference type="EMBL" id="KAF2257819.1"/>
    </source>
</evidence>
<feature type="transmembrane region" description="Helical" evidence="5">
    <location>
        <begin position="7"/>
        <end position="28"/>
    </location>
</feature>
<evidence type="ECO:0000256" key="4">
    <source>
        <dbReference type="ARBA" id="ARBA00023136"/>
    </source>
</evidence>
<name>A0A9P4N0M1_9PLEO</name>
<evidence type="ECO:0000313" key="8">
    <source>
        <dbReference type="Proteomes" id="UP000800093"/>
    </source>
</evidence>
<feature type="transmembrane region" description="Helical" evidence="5">
    <location>
        <begin position="77"/>
        <end position="99"/>
    </location>
</feature>
<sequence>MAYVFTLPIRIAQAVLSIIILGLTAYIIDTFSTPFGSFSPDSVDFMLFTSLWTLLAVGYLVFVAMMPDRIPVIAHKYAVAAVEAVTMIFWFAAWVAVAAKWGDINWPDGYEHPAWWSSGVAAIVFGCIVWLTFVATTVMSALHIRNSARSDTAPPPQQMQAV</sequence>
<gene>
    <name evidence="7" type="ORF">CC78DRAFT_549618</name>
</gene>
<protein>
    <recommendedName>
        <fullName evidence="6">MARVEL domain-containing protein</fullName>
    </recommendedName>
</protein>
<feature type="transmembrane region" description="Helical" evidence="5">
    <location>
        <begin position="48"/>
        <end position="65"/>
    </location>
</feature>
<keyword evidence="4 5" id="KW-0472">Membrane</keyword>
<evidence type="ECO:0000256" key="1">
    <source>
        <dbReference type="ARBA" id="ARBA00004141"/>
    </source>
</evidence>
<dbReference type="GO" id="GO:0016020">
    <property type="term" value="C:membrane"/>
    <property type="evidence" value="ECO:0007669"/>
    <property type="project" value="UniProtKB-SubCell"/>
</dbReference>